<evidence type="ECO:0000313" key="6">
    <source>
        <dbReference type="EMBL" id="KAG2388539.1"/>
    </source>
</evidence>
<dbReference type="PROSITE" id="PS00678">
    <property type="entry name" value="WD_REPEATS_1"/>
    <property type="match status" value="3"/>
</dbReference>
<dbReference type="InterPro" id="IPR015943">
    <property type="entry name" value="WD40/YVTN_repeat-like_dom_sf"/>
</dbReference>
<protein>
    <recommendedName>
        <fullName evidence="5">WDR5-like beta-propeller domain-containing protein</fullName>
    </recommendedName>
</protein>
<accession>A0AA88KNY3</accession>
<dbReference type="GeneID" id="68093165"/>
<evidence type="ECO:0000313" key="7">
    <source>
        <dbReference type="Proteomes" id="UP000816034"/>
    </source>
</evidence>
<dbReference type="Proteomes" id="UP000816034">
    <property type="component" value="Unassembled WGS sequence"/>
</dbReference>
<dbReference type="Gene3D" id="2.130.10.10">
    <property type="entry name" value="YVTN repeat-like/Quinoprotein amine dehydrogenase"/>
    <property type="match status" value="1"/>
</dbReference>
<dbReference type="PROSITE" id="PS50082">
    <property type="entry name" value="WD_REPEATS_2"/>
    <property type="match status" value="5"/>
</dbReference>
<dbReference type="InterPro" id="IPR001680">
    <property type="entry name" value="WD40_rpt"/>
</dbReference>
<feature type="compositionally biased region" description="Polar residues" evidence="4">
    <location>
        <begin position="423"/>
        <end position="447"/>
    </location>
</feature>
<dbReference type="InterPro" id="IPR059122">
    <property type="entry name" value="Beta-prop_WDR5-like"/>
</dbReference>
<dbReference type="CDD" id="cd00200">
    <property type="entry name" value="WD40"/>
    <property type="match status" value="1"/>
</dbReference>
<evidence type="ECO:0000256" key="2">
    <source>
        <dbReference type="ARBA" id="ARBA00022737"/>
    </source>
</evidence>
<dbReference type="GO" id="GO:0006367">
    <property type="term" value="P:transcription initiation at RNA polymerase II promoter"/>
    <property type="evidence" value="ECO:0007669"/>
    <property type="project" value="TreeGrafter"/>
</dbReference>
<proteinExistence type="predicted"/>
<dbReference type="GO" id="GO:0016251">
    <property type="term" value="F:RNA polymerase II general transcription initiation factor activity"/>
    <property type="evidence" value="ECO:0007669"/>
    <property type="project" value="TreeGrafter"/>
</dbReference>
<feature type="compositionally biased region" description="Polar residues" evidence="4">
    <location>
        <begin position="149"/>
        <end position="161"/>
    </location>
</feature>
<feature type="domain" description="WDR5-like beta-propeller" evidence="5">
    <location>
        <begin position="184"/>
        <end position="418"/>
    </location>
</feature>
<dbReference type="PRINTS" id="PR00320">
    <property type="entry name" value="GPROTEINBRPT"/>
</dbReference>
<evidence type="ECO:0000259" key="5">
    <source>
        <dbReference type="Pfam" id="PF25175"/>
    </source>
</evidence>
<dbReference type="PROSITE" id="PS50294">
    <property type="entry name" value="WD_REPEATS_REGION"/>
    <property type="match status" value="4"/>
</dbReference>
<dbReference type="InterPro" id="IPR036322">
    <property type="entry name" value="WD40_repeat_dom_sf"/>
</dbReference>
<organism evidence="6 7">
    <name type="scientific">Naegleria lovaniensis</name>
    <name type="common">Amoeba</name>
    <dbReference type="NCBI Taxonomy" id="51637"/>
    <lineage>
        <taxon>Eukaryota</taxon>
        <taxon>Discoba</taxon>
        <taxon>Heterolobosea</taxon>
        <taxon>Tetramitia</taxon>
        <taxon>Eutetramitia</taxon>
        <taxon>Vahlkampfiidae</taxon>
        <taxon>Naegleria</taxon>
    </lineage>
</organism>
<dbReference type="InterPro" id="IPR020472">
    <property type="entry name" value="WD40_PAC1"/>
</dbReference>
<feature type="compositionally biased region" description="Low complexity" evidence="4">
    <location>
        <begin position="164"/>
        <end position="177"/>
    </location>
</feature>
<keyword evidence="7" id="KW-1185">Reference proteome</keyword>
<name>A0AA88KNY3_NAELO</name>
<evidence type="ECO:0000256" key="4">
    <source>
        <dbReference type="SAM" id="MobiDB-lite"/>
    </source>
</evidence>
<feature type="compositionally biased region" description="Polar residues" evidence="4">
    <location>
        <begin position="1"/>
        <end position="12"/>
    </location>
</feature>
<dbReference type="AlphaFoldDB" id="A0AA88KNY3"/>
<dbReference type="InterPro" id="IPR019775">
    <property type="entry name" value="WD40_repeat_CS"/>
</dbReference>
<reference evidence="6 7" key="1">
    <citation type="journal article" date="2018" name="BMC Genomics">
        <title>The genome of Naegleria lovaniensis, the basis for a comparative approach to unravel pathogenicity factors of the human pathogenic amoeba N. fowleri.</title>
        <authorList>
            <person name="Liechti N."/>
            <person name="Schurch N."/>
            <person name="Bruggmann R."/>
            <person name="Wittwer M."/>
        </authorList>
    </citation>
    <scope>NUCLEOTIDE SEQUENCE [LARGE SCALE GENOMIC DNA]</scope>
    <source>
        <strain evidence="6 7">ATCC 30569</strain>
    </source>
</reference>
<sequence length="498" mass="54593">MKKGSSSLTQPSIMMRSHSSSSSLSATSSPPLPNRRSKVITDDDENDWSSEKMEQTERGASSSSSIREVVAMKQKSITTTTSSGKTKKKNIAPILPEYTLIYEFSPSMIAEFHSKPISCVKFSPDGSSLAVASADGTITIWNLIENLPQGNGEETNQMQDRNTSDTNNGSSSISGNNQELSLSKRTTCSGHLLGVNDVCWSPDSQYLCSASDDKTIRIWSAEDGELLKTLQGHNQFAYCVAFSPRGNVIASGSFDETVRMWDVRTGNCLRTLPAHSDPVSSVSFSRDGSLLITSSYDGFCRVWDTTTGQCLKTILVDTQAPPPLSCAKLSPFGNYLLISCMSTHEYPQAALRLWQLRPDPIAKNIRTFRGHVNDRFSSNITFHPKLNLVVSCSEDGFVYIWDIQSGNIVTKLNCNTGHDTSSNALSTQTTNNNDHQNSQLQEGNLSRTEMDTSDDHGHPFPVISLDISTIANANFVVACTNEPRLILWREALVPGKTF</sequence>
<comment type="caution">
    <text evidence="6">The sequence shown here is derived from an EMBL/GenBank/DDBJ whole genome shotgun (WGS) entry which is preliminary data.</text>
</comment>
<feature type="repeat" description="WD" evidence="3">
    <location>
        <begin position="188"/>
        <end position="229"/>
    </location>
</feature>
<feature type="repeat" description="WD" evidence="3">
    <location>
        <begin position="272"/>
        <end position="313"/>
    </location>
</feature>
<dbReference type="SMART" id="SM00320">
    <property type="entry name" value="WD40"/>
    <property type="match status" value="7"/>
</dbReference>
<keyword evidence="2" id="KW-0677">Repeat</keyword>
<feature type="compositionally biased region" description="Low complexity" evidence="4">
    <location>
        <begin position="17"/>
        <end position="29"/>
    </location>
</feature>
<feature type="repeat" description="WD" evidence="3">
    <location>
        <begin position="380"/>
        <end position="411"/>
    </location>
</feature>
<evidence type="ECO:0000256" key="1">
    <source>
        <dbReference type="ARBA" id="ARBA00022574"/>
    </source>
</evidence>
<dbReference type="RefSeq" id="XP_044552531.1">
    <property type="nucleotide sequence ID" value="XM_044696956.1"/>
</dbReference>
<keyword evidence="1 3" id="KW-0853">WD repeat</keyword>
<feature type="region of interest" description="Disordered" evidence="4">
    <location>
        <begin position="423"/>
        <end position="453"/>
    </location>
</feature>
<feature type="region of interest" description="Disordered" evidence="4">
    <location>
        <begin position="1"/>
        <end position="68"/>
    </location>
</feature>
<feature type="repeat" description="WD" evidence="3">
    <location>
        <begin position="110"/>
        <end position="143"/>
    </location>
</feature>
<dbReference type="GO" id="GO:0005669">
    <property type="term" value="C:transcription factor TFIID complex"/>
    <property type="evidence" value="ECO:0007669"/>
    <property type="project" value="TreeGrafter"/>
</dbReference>
<dbReference type="EMBL" id="PYSW02000010">
    <property type="protein sequence ID" value="KAG2388539.1"/>
    <property type="molecule type" value="Genomic_DNA"/>
</dbReference>
<feature type="repeat" description="WD" evidence="3">
    <location>
        <begin position="230"/>
        <end position="271"/>
    </location>
</feature>
<dbReference type="PANTHER" id="PTHR19879">
    <property type="entry name" value="TRANSCRIPTION INITIATION FACTOR TFIID"/>
    <property type="match status" value="1"/>
</dbReference>
<evidence type="ECO:0000256" key="3">
    <source>
        <dbReference type="PROSITE-ProRule" id="PRU00221"/>
    </source>
</evidence>
<feature type="region of interest" description="Disordered" evidence="4">
    <location>
        <begin position="149"/>
        <end position="178"/>
    </location>
</feature>
<dbReference type="Pfam" id="PF00400">
    <property type="entry name" value="WD40"/>
    <property type="match status" value="1"/>
</dbReference>
<dbReference type="Pfam" id="PF25175">
    <property type="entry name" value="Beta-prop_WDR5"/>
    <property type="match status" value="1"/>
</dbReference>
<gene>
    <name evidence="6" type="ORF">C9374_000703</name>
</gene>
<dbReference type="SUPFAM" id="SSF50978">
    <property type="entry name" value="WD40 repeat-like"/>
    <property type="match status" value="1"/>
</dbReference>
<dbReference type="PANTHER" id="PTHR19879:SF9">
    <property type="entry name" value="TRANSCRIPTION INITIATION FACTOR TFIID SUBUNIT 5"/>
    <property type="match status" value="1"/>
</dbReference>